<feature type="region of interest" description="Disordered" evidence="2">
    <location>
        <begin position="426"/>
        <end position="470"/>
    </location>
</feature>
<dbReference type="GO" id="GO:0008270">
    <property type="term" value="F:zinc ion binding"/>
    <property type="evidence" value="ECO:0007669"/>
    <property type="project" value="InterPro"/>
</dbReference>
<name>A0A841AY24_9PSEU</name>
<feature type="region of interest" description="Disordered" evidence="2">
    <location>
        <begin position="179"/>
        <end position="207"/>
    </location>
</feature>
<comment type="caution">
    <text evidence="4">The sequence shown here is derived from an EMBL/GenBank/DDBJ whole genome shotgun (WGS) entry which is preliminary data.</text>
</comment>
<dbReference type="CDD" id="cd00085">
    <property type="entry name" value="HNHc"/>
    <property type="match status" value="1"/>
</dbReference>
<dbReference type="InterPro" id="IPR003615">
    <property type="entry name" value="HNH_nuc"/>
</dbReference>
<dbReference type="EMBL" id="JACHMX010000001">
    <property type="protein sequence ID" value="MBB5851174.1"/>
    <property type="molecule type" value="Genomic_DNA"/>
</dbReference>
<dbReference type="GO" id="GO:0003676">
    <property type="term" value="F:nucleic acid binding"/>
    <property type="evidence" value="ECO:0007669"/>
    <property type="project" value="InterPro"/>
</dbReference>
<protein>
    <recommendedName>
        <fullName evidence="3">HNH nuclease domain-containing protein</fullName>
    </recommendedName>
</protein>
<dbReference type="Pfam" id="PF01844">
    <property type="entry name" value="HNH"/>
    <property type="match status" value="1"/>
</dbReference>
<comment type="similarity">
    <text evidence="1">Belongs to the Rv1128c/1148c/1588c/1702c/1945/3466 family.</text>
</comment>
<evidence type="ECO:0000256" key="2">
    <source>
        <dbReference type="SAM" id="MobiDB-lite"/>
    </source>
</evidence>
<dbReference type="InterPro" id="IPR002711">
    <property type="entry name" value="HNH"/>
</dbReference>
<feature type="compositionally biased region" description="Basic residues" evidence="2">
    <location>
        <begin position="453"/>
        <end position="462"/>
    </location>
</feature>
<evidence type="ECO:0000259" key="3">
    <source>
        <dbReference type="SMART" id="SM00507"/>
    </source>
</evidence>
<organism evidence="4 5">
    <name type="scientific">Amycolatopsis umgeniensis</name>
    <dbReference type="NCBI Taxonomy" id="336628"/>
    <lineage>
        <taxon>Bacteria</taxon>
        <taxon>Bacillati</taxon>
        <taxon>Actinomycetota</taxon>
        <taxon>Actinomycetes</taxon>
        <taxon>Pseudonocardiales</taxon>
        <taxon>Pseudonocardiaceae</taxon>
        <taxon>Amycolatopsis</taxon>
    </lineage>
</organism>
<evidence type="ECO:0000256" key="1">
    <source>
        <dbReference type="ARBA" id="ARBA00023450"/>
    </source>
</evidence>
<reference evidence="4 5" key="1">
    <citation type="submission" date="2020-08" db="EMBL/GenBank/DDBJ databases">
        <title>Sequencing the genomes of 1000 actinobacteria strains.</title>
        <authorList>
            <person name="Klenk H.-P."/>
        </authorList>
    </citation>
    <scope>NUCLEOTIDE SEQUENCE [LARGE SCALE GENOMIC DNA]</scope>
    <source>
        <strain evidence="4 5">DSM 45272</strain>
    </source>
</reference>
<sequence>MVNVPVALLLKITNTCSTVVRYCCGVSETFLPELPQELWRAGKLELAHGVQQFLQMMRIASAGLGRYLAEIESRGAKDLYGYGSTAAWFADVAGLSRGEASPIVSQAIALNPTRALDGTEVPAVAPATGVAAAEGAIGSERIKQILEILARIPSDVSVEDRECAEKTLADLARDAGPRQVSKLGDNPLLAWLDPDGNEPKDPEPKQPCREVTLERRKDGFWTLNGLLDDELGARTAAALEAYAAPRSVDESGQADLRTKAERQGDAWAELLDLAVACPDQPGTNGYRTLIHVTIGLEELKTGLGTACVDFIGTMTAREARMAACDCLMLPVVMNAAGEPLDVGRLKRFVTPAQRRALNIRDRGCAFPGCHRRPRNCHAHHIDHWADGGPTDLRNLVLLCGFHHRLIHHGDWQVRMATDGLPEFIPPQYLDPLRKPRRTHSTAPPPDPRSPPPTRRRAPRHAHTTREPSSS</sequence>
<keyword evidence="5" id="KW-1185">Reference proteome</keyword>
<feature type="compositionally biased region" description="Basic and acidic residues" evidence="2">
    <location>
        <begin position="197"/>
        <end position="207"/>
    </location>
</feature>
<accession>A0A841AY24</accession>
<feature type="compositionally biased region" description="Pro residues" evidence="2">
    <location>
        <begin position="442"/>
        <end position="452"/>
    </location>
</feature>
<dbReference type="SMART" id="SM00507">
    <property type="entry name" value="HNHc"/>
    <property type="match status" value="1"/>
</dbReference>
<feature type="domain" description="HNH nuclease" evidence="3">
    <location>
        <begin position="352"/>
        <end position="404"/>
    </location>
</feature>
<dbReference type="Pfam" id="PF02720">
    <property type="entry name" value="DUF222"/>
    <property type="match status" value="1"/>
</dbReference>
<dbReference type="GO" id="GO:0004519">
    <property type="term" value="F:endonuclease activity"/>
    <property type="evidence" value="ECO:0007669"/>
    <property type="project" value="InterPro"/>
</dbReference>
<gene>
    <name evidence="4" type="ORF">HDA45_001261</name>
</gene>
<dbReference type="AlphaFoldDB" id="A0A841AY24"/>
<dbReference type="Gene3D" id="1.10.30.50">
    <property type="match status" value="1"/>
</dbReference>
<dbReference type="Proteomes" id="UP000580861">
    <property type="component" value="Unassembled WGS sequence"/>
</dbReference>
<dbReference type="InterPro" id="IPR003870">
    <property type="entry name" value="DUF222"/>
</dbReference>
<evidence type="ECO:0000313" key="5">
    <source>
        <dbReference type="Proteomes" id="UP000580861"/>
    </source>
</evidence>
<evidence type="ECO:0000313" key="4">
    <source>
        <dbReference type="EMBL" id="MBB5851174.1"/>
    </source>
</evidence>
<proteinExistence type="inferred from homology"/>